<dbReference type="KEGG" id="tcc:108662742"/>
<dbReference type="FunFam" id="1.10.600.10:FF:000007">
    <property type="entry name" value="Isoprene synthase, chloroplastic"/>
    <property type="match status" value="1"/>
</dbReference>
<comment type="function">
    <text evidence="2">Responsible for the cyclization of trans,trans-farnesyl diphosphate (FPP) to (+)-delta cadinene.</text>
</comment>
<dbReference type="Gene3D" id="1.10.600.10">
    <property type="entry name" value="Farnesyl Diphosphate Synthase"/>
    <property type="match status" value="1"/>
</dbReference>
<evidence type="ECO:0000256" key="1">
    <source>
        <dbReference type="ARBA" id="ARBA00001946"/>
    </source>
</evidence>
<dbReference type="InterPro" id="IPR008930">
    <property type="entry name" value="Terpenoid_cyclase/PrenylTrfase"/>
</dbReference>
<dbReference type="Pfam" id="PF03936">
    <property type="entry name" value="Terpene_synth_C"/>
    <property type="match status" value="1"/>
</dbReference>
<dbReference type="FunFam" id="1.50.10.130:FF:000001">
    <property type="entry name" value="Isoprene synthase, chloroplastic"/>
    <property type="match status" value="1"/>
</dbReference>
<evidence type="ECO:0000256" key="6">
    <source>
        <dbReference type="ARBA" id="ARBA00023239"/>
    </source>
</evidence>
<proteinExistence type="predicted"/>
<dbReference type="GeneID" id="108662742"/>
<evidence type="ECO:0000259" key="8">
    <source>
        <dbReference type="Pfam" id="PF03936"/>
    </source>
</evidence>
<dbReference type="InterPro" id="IPR008949">
    <property type="entry name" value="Isoprenoid_synthase_dom_sf"/>
</dbReference>
<accession>A0AB32WJH2</accession>
<dbReference type="InterPro" id="IPR044814">
    <property type="entry name" value="Terpene_cyclase_plant_C1"/>
</dbReference>
<dbReference type="SFLD" id="SFLDS00005">
    <property type="entry name" value="Isoprenoid_Synthase_Type_I"/>
    <property type="match status" value="1"/>
</dbReference>
<dbReference type="EC" id="4.2.3.13" evidence="3"/>
<dbReference type="Pfam" id="PF01397">
    <property type="entry name" value="Terpene_synth"/>
    <property type="match status" value="1"/>
</dbReference>
<gene>
    <name evidence="10" type="primary">LOC108662742</name>
</gene>
<organism evidence="9 10">
    <name type="scientific">Theobroma cacao</name>
    <name type="common">Cacao</name>
    <name type="synonym">Cocoa</name>
    <dbReference type="NCBI Taxonomy" id="3641"/>
    <lineage>
        <taxon>Eukaryota</taxon>
        <taxon>Viridiplantae</taxon>
        <taxon>Streptophyta</taxon>
        <taxon>Embryophyta</taxon>
        <taxon>Tracheophyta</taxon>
        <taxon>Spermatophyta</taxon>
        <taxon>Magnoliopsida</taxon>
        <taxon>eudicotyledons</taxon>
        <taxon>Gunneridae</taxon>
        <taxon>Pentapetalae</taxon>
        <taxon>rosids</taxon>
        <taxon>malvids</taxon>
        <taxon>Malvales</taxon>
        <taxon>Malvaceae</taxon>
        <taxon>Byttnerioideae</taxon>
        <taxon>Theobroma</taxon>
    </lineage>
</organism>
<dbReference type="SUPFAM" id="SSF48576">
    <property type="entry name" value="Terpenoid synthases"/>
    <property type="match status" value="1"/>
</dbReference>
<keyword evidence="6" id="KW-0456">Lyase</keyword>
<dbReference type="GO" id="GO:0047461">
    <property type="term" value="F:(+)-delta-cadinene synthase activity"/>
    <property type="evidence" value="ECO:0007669"/>
    <property type="project" value="UniProtKB-EC"/>
</dbReference>
<dbReference type="InterPro" id="IPR001906">
    <property type="entry name" value="Terpene_synth_N"/>
</dbReference>
<dbReference type="PANTHER" id="PTHR31225:SF218">
    <property type="entry name" value="GERANIOL SYNTHASE, CHLOROPLASTIC-LIKE"/>
    <property type="match status" value="1"/>
</dbReference>
<dbReference type="CDD" id="cd00684">
    <property type="entry name" value="Terpene_cyclase_plant_C1"/>
    <property type="match status" value="1"/>
</dbReference>
<dbReference type="Proteomes" id="UP000694886">
    <property type="component" value="Chromosome 7"/>
</dbReference>
<reference evidence="9" key="1">
    <citation type="journal article" date="1997" name="Nucleic Acids Res.">
        <title>tRNAscan-SE: a program for improved detection of transfer RNA genes in genomic sequence.</title>
        <authorList>
            <person name="Lowe T.M."/>
            <person name="Eddy S.R."/>
        </authorList>
    </citation>
    <scope>NUCLEOTIDE SEQUENCE [LARGE SCALE GENOMIC DNA]</scope>
    <source>
        <strain evidence="9">r\B97-61/B2</strain>
    </source>
</reference>
<dbReference type="SFLD" id="SFLDG01019">
    <property type="entry name" value="Terpene_Cyclase_Like_1_C_Termi"/>
    <property type="match status" value="1"/>
</dbReference>
<evidence type="ECO:0000256" key="4">
    <source>
        <dbReference type="ARBA" id="ARBA00022723"/>
    </source>
</evidence>
<sequence length="520" mass="60321">MRETKITTKYEDEHATRLEVLKEDAKSLIAATSMEDPRDLLKLIDTIQRLGVAYHFEKEIKEALHLVHAYIPTDLYHTALQFRLLRENGFSISSDVFNKFMDKDGKFMDNVREDVTGLLSLFEAAHLGIPGEDVLEEAKSFSRNHLNLLTGKLESNIAEQVQQSLDVPLHRRMARSEARNFIEAYQRDKAKSSVLLELAKLDYNVLQSIYLKELKELAEWWEDMNFKEKLPFGRDRLIECYILALGSIANPQFSQGRKNTAKLCAVATYVDDVYDNYGSIDELEKFTEALDRWDIKTMEELPEYMKVCYLALYYSVDEVVQDASKHLDLEVLPYVKDKWIAYCRGMLKEAQWNQSGYMPTFDEYLKNAWISIGAPVLLTISYFGISESITEYIPHCIENWSTSELFYRPSLVFRLVDDLMTSKAEMEKGEIVNSIRCYMVQHDVSEEEAQDNIEGLISYSWKKLNEMVVRNSYPLPTVKLAMDTARCVQRIYKYGDFFGTQTQANIDCVRKLLFEPIPMD</sequence>
<feature type="domain" description="Terpene synthase metal-binding" evidence="8">
    <location>
        <begin position="223"/>
        <end position="463"/>
    </location>
</feature>
<dbReference type="InterPro" id="IPR050148">
    <property type="entry name" value="Terpene_synthase-like"/>
</dbReference>
<dbReference type="AlphaFoldDB" id="A0AB32WJH2"/>
<dbReference type="PANTHER" id="PTHR31225">
    <property type="entry name" value="OS04G0344100 PROTEIN-RELATED"/>
    <property type="match status" value="1"/>
</dbReference>
<protein>
    <recommendedName>
        <fullName evidence="3">(+)-delta-cadinene synthase</fullName>
        <ecNumber evidence="3">4.2.3.13</ecNumber>
    </recommendedName>
</protein>
<dbReference type="InterPro" id="IPR005630">
    <property type="entry name" value="Terpene_synthase_metal-bd"/>
</dbReference>
<evidence type="ECO:0000256" key="3">
    <source>
        <dbReference type="ARBA" id="ARBA00013103"/>
    </source>
</evidence>
<dbReference type="GO" id="GO:0000287">
    <property type="term" value="F:magnesium ion binding"/>
    <property type="evidence" value="ECO:0007669"/>
    <property type="project" value="InterPro"/>
</dbReference>
<dbReference type="GO" id="GO:0016102">
    <property type="term" value="P:diterpenoid biosynthetic process"/>
    <property type="evidence" value="ECO:0007669"/>
    <property type="project" value="InterPro"/>
</dbReference>
<evidence type="ECO:0000313" key="9">
    <source>
        <dbReference type="Proteomes" id="UP000694886"/>
    </source>
</evidence>
<reference evidence="10" key="2">
    <citation type="submission" date="2025-08" db="UniProtKB">
        <authorList>
            <consortium name="RefSeq"/>
        </authorList>
    </citation>
    <scope>IDENTIFICATION</scope>
</reference>
<dbReference type="Gramene" id="Tc07v2_t008740.1">
    <property type="protein sequence ID" value="Tc07v2_p008740.1"/>
    <property type="gene ID" value="Tc07v2_g008740"/>
</dbReference>
<dbReference type="RefSeq" id="XP_017979757.1">
    <property type="nucleotide sequence ID" value="XM_018124268.1"/>
</dbReference>
<evidence type="ECO:0000259" key="7">
    <source>
        <dbReference type="Pfam" id="PF01397"/>
    </source>
</evidence>
<comment type="cofactor">
    <cofactor evidence="1">
        <name>Mg(2+)</name>
        <dbReference type="ChEBI" id="CHEBI:18420"/>
    </cofactor>
</comment>
<name>A0AB32WJH2_THECC</name>
<dbReference type="InterPro" id="IPR036965">
    <property type="entry name" value="Terpene_synth_N_sf"/>
</dbReference>
<dbReference type="InterPro" id="IPR034741">
    <property type="entry name" value="Terpene_cyclase-like_1_C"/>
</dbReference>
<feature type="domain" description="Terpene synthase N-terminal" evidence="7">
    <location>
        <begin position="9"/>
        <end position="165"/>
    </location>
</feature>
<evidence type="ECO:0000256" key="2">
    <source>
        <dbReference type="ARBA" id="ARBA00002383"/>
    </source>
</evidence>
<evidence type="ECO:0000256" key="5">
    <source>
        <dbReference type="ARBA" id="ARBA00022842"/>
    </source>
</evidence>
<dbReference type="Gene3D" id="1.50.10.130">
    <property type="entry name" value="Terpene synthase, N-terminal domain"/>
    <property type="match status" value="1"/>
</dbReference>
<keyword evidence="5" id="KW-0460">Magnesium</keyword>
<evidence type="ECO:0000313" key="10">
    <source>
        <dbReference type="RefSeq" id="XP_017979757.1"/>
    </source>
</evidence>
<dbReference type="SUPFAM" id="SSF48239">
    <property type="entry name" value="Terpenoid cyclases/Protein prenyltransferases"/>
    <property type="match status" value="1"/>
</dbReference>
<keyword evidence="4" id="KW-0479">Metal-binding</keyword>